<protein>
    <submittedName>
        <fullName evidence="1">Uncharacterized protein</fullName>
    </submittedName>
</protein>
<name>M6QG22_9LEPT</name>
<gene>
    <name evidence="1" type="ORF">LEP1GSC108_0747</name>
</gene>
<sequence length="65" mass="7732">MFRQTTRNKNHLDFQTLLYVLSKHFGNIVIASQTFSNHQFKTHDDANGYIKLFQSDRSFIFRLPP</sequence>
<dbReference type="AlphaFoldDB" id="M6QG22"/>
<organism evidence="1 2">
    <name type="scientific">Leptospira weilii str. UI 13098</name>
    <dbReference type="NCBI Taxonomy" id="1088542"/>
    <lineage>
        <taxon>Bacteria</taxon>
        <taxon>Pseudomonadati</taxon>
        <taxon>Spirochaetota</taxon>
        <taxon>Spirochaetia</taxon>
        <taxon>Leptospirales</taxon>
        <taxon>Leptospiraceae</taxon>
        <taxon>Leptospira</taxon>
    </lineage>
</organism>
<reference evidence="1 2" key="1">
    <citation type="submission" date="2013-01" db="EMBL/GenBank/DDBJ databases">
        <authorList>
            <person name="Harkins D.M."/>
            <person name="Durkin A.S."/>
            <person name="Brinkac L.M."/>
            <person name="Haft D.H."/>
            <person name="Selengut J.D."/>
            <person name="Sanka R."/>
            <person name="DePew J."/>
            <person name="Purushe J."/>
            <person name="Chanthongthip A."/>
            <person name="Lattana O."/>
            <person name="Phetsouvanh R."/>
            <person name="Newton P.N."/>
            <person name="Vinetz J.M."/>
            <person name="Sutton G.G."/>
            <person name="Nierman W.C."/>
            <person name="Fouts D.E."/>
        </authorList>
    </citation>
    <scope>NUCLEOTIDE SEQUENCE [LARGE SCALE GENOMIC DNA]</scope>
    <source>
        <strain evidence="1 2">UI 13098</strain>
    </source>
</reference>
<dbReference type="Proteomes" id="UP000012118">
    <property type="component" value="Unassembled WGS sequence"/>
</dbReference>
<evidence type="ECO:0000313" key="1">
    <source>
        <dbReference type="EMBL" id="EMN87912.1"/>
    </source>
</evidence>
<proteinExistence type="predicted"/>
<evidence type="ECO:0000313" key="2">
    <source>
        <dbReference type="Proteomes" id="UP000012118"/>
    </source>
</evidence>
<keyword evidence="2" id="KW-1185">Reference proteome</keyword>
<dbReference type="EMBL" id="AHNU02000087">
    <property type="protein sequence ID" value="EMN87912.1"/>
    <property type="molecule type" value="Genomic_DNA"/>
</dbReference>
<comment type="caution">
    <text evidence="1">The sequence shown here is derived from an EMBL/GenBank/DDBJ whole genome shotgun (WGS) entry which is preliminary data.</text>
</comment>
<accession>M6QG22</accession>